<gene>
    <name evidence="3" type="ORF">BJ993_003603</name>
    <name evidence="4" type="ORF">CFH99_08660</name>
</gene>
<keyword evidence="2" id="KW-1133">Transmembrane helix</keyword>
<dbReference type="Proteomes" id="UP000562045">
    <property type="component" value="Unassembled WGS sequence"/>
</dbReference>
<dbReference type="EMBL" id="JACBZM010000001">
    <property type="protein sequence ID" value="NYI46523.1"/>
    <property type="molecule type" value="Genomic_DNA"/>
</dbReference>
<organism evidence="3 5">
    <name type="scientific">Nocardioides aromaticivorans</name>
    <dbReference type="NCBI Taxonomy" id="200618"/>
    <lineage>
        <taxon>Bacteria</taxon>
        <taxon>Bacillati</taxon>
        <taxon>Actinomycetota</taxon>
        <taxon>Actinomycetes</taxon>
        <taxon>Propionibacteriales</taxon>
        <taxon>Nocardioidaceae</taxon>
        <taxon>Nocardioides</taxon>
    </lineage>
</organism>
<reference evidence="4 6" key="1">
    <citation type="submission" date="2017-06" db="EMBL/GenBank/DDBJ databases">
        <title>Complete Genome Sequence of the Soil Carbazole-Degrading Bacterium Nocardioides aromaticivorans IC177.</title>
        <authorList>
            <person name="Vejarano F."/>
            <person name="Suzuki-Minakuchi C."/>
            <person name="Ohtsubo Y."/>
            <person name="Tsuda M."/>
            <person name="Okada K."/>
            <person name="Nojiri H."/>
        </authorList>
    </citation>
    <scope>NUCLEOTIDE SEQUENCE [LARGE SCALE GENOMIC DNA]</scope>
    <source>
        <strain evidence="4 6">IC177</strain>
    </source>
</reference>
<evidence type="ECO:0000256" key="2">
    <source>
        <dbReference type="SAM" id="Phobius"/>
    </source>
</evidence>
<evidence type="ECO:0000313" key="5">
    <source>
        <dbReference type="Proteomes" id="UP000562045"/>
    </source>
</evidence>
<dbReference type="AlphaFoldDB" id="A0A7Y9ZLG3"/>
<proteinExistence type="predicted"/>
<dbReference type="RefSeq" id="WP_036541018.1">
    <property type="nucleotide sequence ID" value="NZ_CP022295.1"/>
</dbReference>
<protein>
    <submittedName>
        <fullName evidence="3">Cytochrome c-type biogenesis protein CcmH/NrfF</fullName>
    </submittedName>
</protein>
<keyword evidence="2" id="KW-0812">Transmembrane</keyword>
<evidence type="ECO:0000313" key="3">
    <source>
        <dbReference type="EMBL" id="NYI46523.1"/>
    </source>
</evidence>
<name>A0A7Y9ZLG3_9ACTN</name>
<evidence type="ECO:0000256" key="1">
    <source>
        <dbReference type="SAM" id="MobiDB-lite"/>
    </source>
</evidence>
<evidence type="ECO:0000313" key="6">
    <source>
        <dbReference type="Proteomes" id="UP000662818"/>
    </source>
</evidence>
<dbReference type="Proteomes" id="UP000662818">
    <property type="component" value="Chromosome"/>
</dbReference>
<evidence type="ECO:0000313" key="4">
    <source>
        <dbReference type="EMBL" id="QSR25692.1"/>
    </source>
</evidence>
<sequence>MIPLHMGALHPAEQVATIVLAFGPFVVLGIVIMVRRRAELEEERREQESDTARLPEGEPGRDD</sequence>
<reference evidence="3 5" key="2">
    <citation type="submission" date="2020-07" db="EMBL/GenBank/DDBJ databases">
        <title>Sequencing the genomes of 1000 actinobacteria strains.</title>
        <authorList>
            <person name="Klenk H.-P."/>
        </authorList>
    </citation>
    <scope>NUCLEOTIDE SEQUENCE [LARGE SCALE GENOMIC DNA]</scope>
    <source>
        <strain evidence="3 5">DSM 15131</strain>
    </source>
</reference>
<accession>A0A7Y9ZLG3</accession>
<dbReference type="EMBL" id="CP022295">
    <property type="protein sequence ID" value="QSR25692.1"/>
    <property type="molecule type" value="Genomic_DNA"/>
</dbReference>
<keyword evidence="6" id="KW-1185">Reference proteome</keyword>
<feature type="region of interest" description="Disordered" evidence="1">
    <location>
        <begin position="39"/>
        <end position="63"/>
    </location>
</feature>
<keyword evidence="2" id="KW-0472">Membrane</keyword>
<feature type="transmembrane region" description="Helical" evidence="2">
    <location>
        <begin position="15"/>
        <end position="34"/>
    </location>
</feature>